<dbReference type="InterPro" id="IPR033121">
    <property type="entry name" value="PEPTIDASE_A1"/>
</dbReference>
<evidence type="ECO:0000259" key="8">
    <source>
        <dbReference type="PROSITE" id="PS51767"/>
    </source>
</evidence>
<dbReference type="InterPro" id="IPR051708">
    <property type="entry name" value="Plant_Aspart_Prot_A1"/>
</dbReference>
<evidence type="ECO:0000256" key="7">
    <source>
        <dbReference type="SAM" id="SignalP"/>
    </source>
</evidence>
<reference evidence="9" key="1">
    <citation type="submission" date="2020-07" db="EMBL/GenBank/DDBJ databases">
        <title>Genome sequence and genetic diversity analysis of an under-domesticated orphan crop, white fonio (Digitaria exilis).</title>
        <authorList>
            <person name="Bennetzen J.L."/>
            <person name="Chen S."/>
            <person name="Ma X."/>
            <person name="Wang X."/>
            <person name="Yssel A.E.J."/>
            <person name="Chaluvadi S.R."/>
            <person name="Johnson M."/>
            <person name="Gangashetty P."/>
            <person name="Hamidou F."/>
            <person name="Sanogo M.D."/>
            <person name="Zwaenepoel A."/>
            <person name="Wallace J."/>
            <person name="Van De Peer Y."/>
            <person name="Van Deynze A."/>
        </authorList>
    </citation>
    <scope>NUCLEOTIDE SEQUENCE</scope>
    <source>
        <tissue evidence="9">Leaves</tissue>
    </source>
</reference>
<dbReference type="InterPro" id="IPR032799">
    <property type="entry name" value="TAXi_C"/>
</dbReference>
<evidence type="ECO:0000313" key="10">
    <source>
        <dbReference type="Proteomes" id="UP000636709"/>
    </source>
</evidence>
<dbReference type="AlphaFoldDB" id="A0A835A5H6"/>
<keyword evidence="5" id="KW-0325">Glycoprotein</keyword>
<dbReference type="Pfam" id="PF14541">
    <property type="entry name" value="TAXi_C"/>
    <property type="match status" value="1"/>
</dbReference>
<dbReference type="Pfam" id="PF14543">
    <property type="entry name" value="TAXi_N"/>
    <property type="match status" value="1"/>
</dbReference>
<proteinExistence type="inferred from homology"/>
<dbReference type="PANTHER" id="PTHR47967:SF85">
    <property type="entry name" value="OS05G0384300 PROTEIN"/>
    <property type="match status" value="1"/>
</dbReference>
<name>A0A835A5H6_9POAL</name>
<evidence type="ECO:0000256" key="4">
    <source>
        <dbReference type="ARBA" id="ARBA00022801"/>
    </source>
</evidence>
<comment type="caution">
    <text evidence="9">The sequence shown here is derived from an EMBL/GenBank/DDBJ whole genome shotgun (WGS) entry which is preliminary data.</text>
</comment>
<evidence type="ECO:0000256" key="2">
    <source>
        <dbReference type="ARBA" id="ARBA00022670"/>
    </source>
</evidence>
<dbReference type="GO" id="GO:0004190">
    <property type="term" value="F:aspartic-type endopeptidase activity"/>
    <property type="evidence" value="ECO:0007669"/>
    <property type="project" value="UniProtKB-KW"/>
</dbReference>
<evidence type="ECO:0000313" key="9">
    <source>
        <dbReference type="EMBL" id="KAF8642618.1"/>
    </source>
</evidence>
<keyword evidence="3" id="KW-0064">Aspartyl protease</keyword>
<sequence>MGRMLLAAAATWLLLTSALQVPPLASEAFIPRPPPKIGSLFLKPARAQKIGQSIKGFLKKHGEDIFDIIAQSLSPTPGDSTGSGGRSSSTSAGGAPATTAGLYVADLQVGTPPQNISGVLDITSELVWMQCSTCTDYCLPPPASSFNPTHSSTAQPLPCNNSTCQTLLPQTCSTTDNSNQQLLCGYFAEYYGGSNNDTTQGYFVFDTFTFDTTAVDDMLFGCSDSSTGNYSGASGVIGLGRGELSLVSQLGISNFSYFLAPNGSTGSGGESDNQFQLGGVAVPPTGSSTTPLYNSSAYPDLYYVGLTGVYVDGEEVAGIPAGTFDLQSNGSGGVFLSTTMSVTYLLSDAYTLVREAFASKISAQPYSMGSLDPLCYVNSSVSVPKLTLAFDGDVKMELNTDNYFFEYNDGESEIQCLTVLPSVGASVLGSLLQTGTTMIYDLERGQLTFVVSHSLASEAPAASLAMAVAVAVWVVRLLI</sequence>
<keyword evidence="7" id="KW-0732">Signal</keyword>
<comment type="similarity">
    <text evidence="1">Belongs to the peptidase A1 family.</text>
</comment>
<keyword evidence="4" id="KW-0378">Hydrolase</keyword>
<evidence type="ECO:0000256" key="1">
    <source>
        <dbReference type="ARBA" id="ARBA00007447"/>
    </source>
</evidence>
<keyword evidence="10" id="KW-1185">Reference proteome</keyword>
<dbReference type="PROSITE" id="PS51767">
    <property type="entry name" value="PEPTIDASE_A1"/>
    <property type="match status" value="1"/>
</dbReference>
<dbReference type="SUPFAM" id="SSF50630">
    <property type="entry name" value="Acid proteases"/>
    <property type="match status" value="1"/>
</dbReference>
<evidence type="ECO:0000256" key="3">
    <source>
        <dbReference type="ARBA" id="ARBA00022750"/>
    </source>
</evidence>
<dbReference type="GO" id="GO:0005576">
    <property type="term" value="C:extracellular region"/>
    <property type="evidence" value="ECO:0007669"/>
    <property type="project" value="TreeGrafter"/>
</dbReference>
<protein>
    <recommendedName>
        <fullName evidence="8">Peptidase A1 domain-containing protein</fullName>
    </recommendedName>
</protein>
<dbReference type="InterPro" id="IPR021109">
    <property type="entry name" value="Peptidase_aspartic_dom_sf"/>
</dbReference>
<evidence type="ECO:0000256" key="5">
    <source>
        <dbReference type="ARBA" id="ARBA00023180"/>
    </source>
</evidence>
<evidence type="ECO:0000256" key="6">
    <source>
        <dbReference type="SAM" id="MobiDB-lite"/>
    </source>
</evidence>
<dbReference type="OrthoDB" id="695235at2759"/>
<dbReference type="CDD" id="cd05476">
    <property type="entry name" value="pepsin_A_like_plant"/>
    <property type="match status" value="1"/>
</dbReference>
<organism evidence="9 10">
    <name type="scientific">Digitaria exilis</name>
    <dbReference type="NCBI Taxonomy" id="1010633"/>
    <lineage>
        <taxon>Eukaryota</taxon>
        <taxon>Viridiplantae</taxon>
        <taxon>Streptophyta</taxon>
        <taxon>Embryophyta</taxon>
        <taxon>Tracheophyta</taxon>
        <taxon>Spermatophyta</taxon>
        <taxon>Magnoliopsida</taxon>
        <taxon>Liliopsida</taxon>
        <taxon>Poales</taxon>
        <taxon>Poaceae</taxon>
        <taxon>PACMAD clade</taxon>
        <taxon>Panicoideae</taxon>
        <taxon>Panicodae</taxon>
        <taxon>Paniceae</taxon>
        <taxon>Anthephorinae</taxon>
        <taxon>Digitaria</taxon>
    </lineage>
</organism>
<dbReference type="InterPro" id="IPR034161">
    <property type="entry name" value="Pepsin-like_plant"/>
</dbReference>
<keyword evidence="2" id="KW-0645">Protease</keyword>
<dbReference type="Proteomes" id="UP000636709">
    <property type="component" value="Unassembled WGS sequence"/>
</dbReference>
<gene>
    <name evidence="9" type="ORF">HU200_067298</name>
</gene>
<feature type="domain" description="Peptidase A1" evidence="8">
    <location>
        <begin position="103"/>
        <end position="450"/>
    </location>
</feature>
<dbReference type="EMBL" id="JACEFO010003289">
    <property type="protein sequence ID" value="KAF8642618.1"/>
    <property type="molecule type" value="Genomic_DNA"/>
</dbReference>
<feature type="chain" id="PRO_5032323366" description="Peptidase A1 domain-containing protein" evidence="7">
    <location>
        <begin position="21"/>
        <end position="479"/>
    </location>
</feature>
<dbReference type="PANTHER" id="PTHR47967">
    <property type="entry name" value="OS07G0603500 PROTEIN-RELATED"/>
    <property type="match status" value="1"/>
</dbReference>
<dbReference type="InterPro" id="IPR032861">
    <property type="entry name" value="TAXi_N"/>
</dbReference>
<dbReference type="Gene3D" id="2.40.70.10">
    <property type="entry name" value="Acid Proteases"/>
    <property type="match status" value="2"/>
</dbReference>
<feature type="signal peptide" evidence="7">
    <location>
        <begin position="1"/>
        <end position="20"/>
    </location>
</feature>
<accession>A0A835A5H6</accession>
<dbReference type="GO" id="GO:0006508">
    <property type="term" value="P:proteolysis"/>
    <property type="evidence" value="ECO:0007669"/>
    <property type="project" value="UniProtKB-KW"/>
</dbReference>
<feature type="region of interest" description="Disordered" evidence="6">
    <location>
        <begin position="74"/>
        <end position="94"/>
    </location>
</feature>